<comment type="similarity">
    <text evidence="2 6">Belongs to the bacterial solute-binding protein 9 family.</text>
</comment>
<dbReference type="OrthoDB" id="9793396at2"/>
<dbReference type="InterPro" id="IPR006129">
    <property type="entry name" value="AdhesinB"/>
</dbReference>
<keyword evidence="4" id="KW-0479">Metal-binding</keyword>
<comment type="subcellular location">
    <subcellularLocation>
        <location evidence="1">Cell envelope</location>
    </subcellularLocation>
</comment>
<sequence>MNKQRLLLSAAAAVFVAFGVAAPASAETLNVVASFTVLADVVKHVGGDHVKVSSLVGPNGDPHEFEPSPADAKTLKAAKVVFVSGEGLEGWMDRLISASGYKGAPVVASEGVNTRTMVDDGKTITDPHVWNSPVNVKVWVANIEKALSAADPADAADFKANAERYTKVLTELDAYAHSKFDKIPDDRRKVLTSHDAFGYFGREYKVSFLSPLGVSTETEASAAEVAKLIEQIKAEQVKTYFFENSNDPRLVKQVAKATGAEPGGELYVESLSKANGPASTYEKMFRYNVEQLAAAMAKSS</sequence>
<dbReference type="InterPro" id="IPR006127">
    <property type="entry name" value="ZnuA-like"/>
</dbReference>
<feature type="signal peptide" evidence="7">
    <location>
        <begin position="1"/>
        <end position="26"/>
    </location>
</feature>
<evidence type="ECO:0000313" key="8">
    <source>
        <dbReference type="EMBL" id="KAA1178164.1"/>
    </source>
</evidence>
<comment type="caution">
    <text evidence="8">The sequence shown here is derived from an EMBL/GenBank/DDBJ whole genome shotgun (WGS) entry which is preliminary data.</text>
</comment>
<protein>
    <submittedName>
        <fullName evidence="8">Metal ABC transporter substrate-binding protein</fullName>
    </submittedName>
</protein>
<evidence type="ECO:0000256" key="4">
    <source>
        <dbReference type="ARBA" id="ARBA00022723"/>
    </source>
</evidence>
<dbReference type="Proteomes" id="UP000323608">
    <property type="component" value="Unassembled WGS sequence"/>
</dbReference>
<evidence type="ECO:0000256" key="3">
    <source>
        <dbReference type="ARBA" id="ARBA00022448"/>
    </source>
</evidence>
<dbReference type="PRINTS" id="PR00691">
    <property type="entry name" value="ADHESINB"/>
</dbReference>
<reference evidence="8 9" key="1">
    <citation type="submission" date="2019-07" db="EMBL/GenBank/DDBJ databases">
        <title>The Draft Genome Sequence of Rhizobium tropici SARCC-755 Associated with Superior Nodulation on Pigeonpea (Cajanus cajan (L.) Millsp.).</title>
        <authorList>
            <person name="Bopape F.L."/>
            <person name="Hassen A.I."/>
            <person name="Swanevelder Z.H."/>
            <person name="Gwata E.T."/>
        </authorList>
    </citation>
    <scope>NUCLEOTIDE SEQUENCE [LARGE SCALE GENOMIC DNA]</scope>
    <source>
        <strain evidence="8 9">SARCC-755</strain>
    </source>
</reference>
<dbReference type="RefSeq" id="WP_149636991.1">
    <property type="nucleotide sequence ID" value="NZ_VNIP01000011.1"/>
</dbReference>
<evidence type="ECO:0000256" key="7">
    <source>
        <dbReference type="SAM" id="SignalP"/>
    </source>
</evidence>
<name>A0A5B0VUI5_RHITR</name>
<dbReference type="PANTHER" id="PTHR42953">
    <property type="entry name" value="HIGH-AFFINITY ZINC UPTAKE SYSTEM PROTEIN ZNUA-RELATED"/>
    <property type="match status" value="1"/>
</dbReference>
<dbReference type="EMBL" id="VNIP01000011">
    <property type="protein sequence ID" value="KAA1178164.1"/>
    <property type="molecule type" value="Genomic_DNA"/>
</dbReference>
<dbReference type="InterPro" id="IPR006128">
    <property type="entry name" value="Lipoprotein_PsaA-like"/>
</dbReference>
<dbReference type="Pfam" id="PF01297">
    <property type="entry name" value="ZnuA"/>
    <property type="match status" value="1"/>
</dbReference>
<dbReference type="SUPFAM" id="SSF53807">
    <property type="entry name" value="Helical backbone' metal receptor"/>
    <property type="match status" value="1"/>
</dbReference>
<keyword evidence="5 7" id="KW-0732">Signal</keyword>
<gene>
    <name evidence="8" type="ORF">FP026_23500</name>
</gene>
<organism evidence="8 9">
    <name type="scientific">Rhizobium tropici</name>
    <dbReference type="NCBI Taxonomy" id="398"/>
    <lineage>
        <taxon>Bacteria</taxon>
        <taxon>Pseudomonadati</taxon>
        <taxon>Pseudomonadota</taxon>
        <taxon>Alphaproteobacteria</taxon>
        <taxon>Hyphomicrobiales</taxon>
        <taxon>Rhizobiaceae</taxon>
        <taxon>Rhizobium/Agrobacterium group</taxon>
        <taxon>Rhizobium</taxon>
    </lineage>
</organism>
<evidence type="ECO:0000256" key="1">
    <source>
        <dbReference type="ARBA" id="ARBA00004196"/>
    </source>
</evidence>
<evidence type="ECO:0000256" key="5">
    <source>
        <dbReference type="ARBA" id="ARBA00022729"/>
    </source>
</evidence>
<dbReference type="PRINTS" id="PR00690">
    <property type="entry name" value="ADHESNFAMILY"/>
</dbReference>
<dbReference type="PANTHER" id="PTHR42953:SF1">
    <property type="entry name" value="METAL-BINDING PROTEIN HI_0362-RELATED"/>
    <property type="match status" value="1"/>
</dbReference>
<dbReference type="GO" id="GO:0030001">
    <property type="term" value="P:metal ion transport"/>
    <property type="evidence" value="ECO:0007669"/>
    <property type="project" value="InterPro"/>
</dbReference>
<accession>A0A5B0VUI5</accession>
<dbReference type="AlphaFoldDB" id="A0A5B0VUI5"/>
<dbReference type="GO" id="GO:0030313">
    <property type="term" value="C:cell envelope"/>
    <property type="evidence" value="ECO:0007669"/>
    <property type="project" value="UniProtKB-SubCell"/>
</dbReference>
<keyword evidence="3 6" id="KW-0813">Transport</keyword>
<dbReference type="Gene3D" id="3.40.50.1980">
    <property type="entry name" value="Nitrogenase molybdenum iron protein domain"/>
    <property type="match status" value="2"/>
</dbReference>
<evidence type="ECO:0000256" key="6">
    <source>
        <dbReference type="RuleBase" id="RU003512"/>
    </source>
</evidence>
<evidence type="ECO:0000313" key="9">
    <source>
        <dbReference type="Proteomes" id="UP000323608"/>
    </source>
</evidence>
<dbReference type="GO" id="GO:0007155">
    <property type="term" value="P:cell adhesion"/>
    <property type="evidence" value="ECO:0007669"/>
    <property type="project" value="InterPro"/>
</dbReference>
<dbReference type="GO" id="GO:0046872">
    <property type="term" value="F:metal ion binding"/>
    <property type="evidence" value="ECO:0007669"/>
    <property type="project" value="UniProtKB-KW"/>
</dbReference>
<proteinExistence type="inferred from homology"/>
<feature type="chain" id="PRO_5022851090" evidence="7">
    <location>
        <begin position="27"/>
        <end position="300"/>
    </location>
</feature>
<dbReference type="InterPro" id="IPR050492">
    <property type="entry name" value="Bact_metal-bind_prot9"/>
</dbReference>
<evidence type="ECO:0000256" key="2">
    <source>
        <dbReference type="ARBA" id="ARBA00011028"/>
    </source>
</evidence>